<comment type="function">
    <text evidence="1 9">May be involved in recombinational repair of damaged DNA.</text>
</comment>
<protein>
    <recommendedName>
        <fullName evidence="3 9">DNA repair protein RecN</fullName>
    </recommendedName>
    <alternativeName>
        <fullName evidence="8 9">Recombination protein N</fullName>
    </alternativeName>
</protein>
<gene>
    <name evidence="12" type="ORF">KL86DYS2_13245</name>
</gene>
<dbReference type="GO" id="GO:0009432">
    <property type="term" value="P:SOS response"/>
    <property type="evidence" value="ECO:0007669"/>
    <property type="project" value="TreeGrafter"/>
</dbReference>
<feature type="coiled-coil region" evidence="10">
    <location>
        <begin position="159"/>
        <end position="186"/>
    </location>
</feature>
<dbReference type="FunFam" id="3.40.50.300:FF:000319">
    <property type="entry name" value="DNA repair protein RecN"/>
    <property type="match status" value="1"/>
</dbReference>
<keyword evidence="7 9" id="KW-0234">DNA repair</keyword>
<evidence type="ECO:0000256" key="10">
    <source>
        <dbReference type="SAM" id="Coils"/>
    </source>
</evidence>
<keyword evidence="5 9" id="KW-0227">DNA damage</keyword>
<dbReference type="InterPro" id="IPR003395">
    <property type="entry name" value="RecF/RecN/SMC_N"/>
</dbReference>
<dbReference type="Gene3D" id="3.40.50.300">
    <property type="entry name" value="P-loop containing nucleotide triphosphate hydrolases"/>
    <property type="match status" value="2"/>
</dbReference>
<dbReference type="GO" id="GO:0005524">
    <property type="term" value="F:ATP binding"/>
    <property type="evidence" value="ECO:0007669"/>
    <property type="project" value="UniProtKB-KW"/>
</dbReference>
<dbReference type="RefSeq" id="WP_296951829.1">
    <property type="nucleotide sequence ID" value="NZ_LT599021.1"/>
</dbReference>
<proteinExistence type="inferred from homology"/>
<dbReference type="NCBIfam" id="NF008121">
    <property type="entry name" value="PRK10869.1"/>
    <property type="match status" value="1"/>
</dbReference>
<organism evidence="12">
    <name type="scientific">uncultured Dysgonomonas sp</name>
    <dbReference type="NCBI Taxonomy" id="206096"/>
    <lineage>
        <taxon>Bacteria</taxon>
        <taxon>Pseudomonadati</taxon>
        <taxon>Bacteroidota</taxon>
        <taxon>Bacteroidia</taxon>
        <taxon>Bacteroidales</taxon>
        <taxon>Dysgonomonadaceae</taxon>
        <taxon>Dysgonomonas</taxon>
        <taxon>environmental samples</taxon>
    </lineage>
</organism>
<feature type="coiled-coil region" evidence="10">
    <location>
        <begin position="319"/>
        <end position="363"/>
    </location>
</feature>
<evidence type="ECO:0000313" key="12">
    <source>
        <dbReference type="EMBL" id="SBW07905.1"/>
    </source>
</evidence>
<name>A0A212K8R0_9BACT</name>
<evidence type="ECO:0000256" key="8">
    <source>
        <dbReference type="ARBA" id="ARBA00033408"/>
    </source>
</evidence>
<sequence>MLRSLYIKNYALIDSLEIDFEPGFSVITGETGAGKSIILGALSLILGQRADIKAIKQGESKCVIEGSFDVSAYDLRAFCEEKGIEYDPDSYILRREILSTGKSRAFINDSPVSLTDLKELGGQLIDIHSQHQNLLLSDTRFQMQVVDALAGNKELLSRYQQAFHQYKQSEKALAELREAVRKSKEEEDYLRFQIESLTEAALEGGEQEELENELETLTHAEDIKSALFKIHFLLSDDDKGIVQGLKEGLNTSQQLAKVYARSEEMSERLQTAYIDLKDLASEMDKLANDVEFNPERLAFIESRLDLIYTLQKKYHVNAVSELFALYEEFKQKIENIESSDQQVEALEKEVHEKSEKVFALAKQLTDSRTSITDSFEKDLTDRVAYLGMPNIRFRSEIITEKHPNIYGLDSVLFQFSANKNVPLQPVAEIASGGEISRLMLCLKSMIAGATALPTIIFDEIDTGVSGEIADKMGEVMREFGKNMQVLAITHLPQIAAKGEAHYKVYKSDDEHTTTTNLVRLSEEERLTEIARMLSGSTVTEAAIQNAKVMLGKKV</sequence>
<dbReference type="CDD" id="cd03241">
    <property type="entry name" value="ABC_RecN"/>
    <property type="match status" value="2"/>
</dbReference>
<evidence type="ECO:0000256" key="7">
    <source>
        <dbReference type="ARBA" id="ARBA00023204"/>
    </source>
</evidence>
<feature type="domain" description="RecF/RecN/SMC N-terminal" evidence="11">
    <location>
        <begin position="2"/>
        <end position="512"/>
    </location>
</feature>
<dbReference type="AlphaFoldDB" id="A0A212K8R0"/>
<evidence type="ECO:0000256" key="9">
    <source>
        <dbReference type="PIRNR" id="PIRNR003128"/>
    </source>
</evidence>
<evidence type="ECO:0000256" key="4">
    <source>
        <dbReference type="ARBA" id="ARBA00022741"/>
    </source>
</evidence>
<comment type="similarity">
    <text evidence="2 9">Belongs to the RecN family.</text>
</comment>
<evidence type="ECO:0000256" key="6">
    <source>
        <dbReference type="ARBA" id="ARBA00022840"/>
    </source>
</evidence>
<accession>A0A212K8R0</accession>
<dbReference type="PIRSF" id="PIRSF003128">
    <property type="entry name" value="RecN"/>
    <property type="match status" value="1"/>
</dbReference>
<reference evidence="12" key="1">
    <citation type="submission" date="2016-04" db="EMBL/GenBank/DDBJ databases">
        <authorList>
            <person name="Evans L.H."/>
            <person name="Alamgir A."/>
            <person name="Owens N."/>
            <person name="Weber N.D."/>
            <person name="Virtaneva K."/>
            <person name="Barbian K."/>
            <person name="Babar A."/>
            <person name="Rosenke K."/>
        </authorList>
    </citation>
    <scope>NUCLEOTIDE SEQUENCE</scope>
    <source>
        <strain evidence="12">86-2</strain>
    </source>
</reference>
<keyword evidence="6" id="KW-0067">ATP-binding</keyword>
<evidence type="ECO:0000256" key="2">
    <source>
        <dbReference type="ARBA" id="ARBA00009441"/>
    </source>
</evidence>
<dbReference type="Pfam" id="PF02463">
    <property type="entry name" value="SMC_N"/>
    <property type="match status" value="1"/>
</dbReference>
<evidence type="ECO:0000256" key="1">
    <source>
        <dbReference type="ARBA" id="ARBA00003618"/>
    </source>
</evidence>
<dbReference type="GO" id="GO:0006281">
    <property type="term" value="P:DNA repair"/>
    <property type="evidence" value="ECO:0007669"/>
    <property type="project" value="UniProtKB-KW"/>
</dbReference>
<dbReference type="InterPro" id="IPR004604">
    <property type="entry name" value="DNA_recomb/repair_RecN"/>
</dbReference>
<keyword evidence="4" id="KW-0547">Nucleotide-binding</keyword>
<dbReference type="GO" id="GO:0006310">
    <property type="term" value="P:DNA recombination"/>
    <property type="evidence" value="ECO:0007669"/>
    <property type="project" value="InterPro"/>
</dbReference>
<dbReference type="NCBIfam" id="TIGR00634">
    <property type="entry name" value="recN"/>
    <property type="match status" value="1"/>
</dbReference>
<dbReference type="InterPro" id="IPR027417">
    <property type="entry name" value="P-loop_NTPase"/>
</dbReference>
<evidence type="ECO:0000256" key="5">
    <source>
        <dbReference type="ARBA" id="ARBA00022763"/>
    </source>
</evidence>
<dbReference type="EMBL" id="FLUL01000001">
    <property type="protein sequence ID" value="SBW07905.1"/>
    <property type="molecule type" value="Genomic_DNA"/>
</dbReference>
<keyword evidence="10" id="KW-0175">Coiled coil</keyword>
<evidence type="ECO:0000259" key="11">
    <source>
        <dbReference type="Pfam" id="PF02463"/>
    </source>
</evidence>
<dbReference type="PANTHER" id="PTHR11059:SF0">
    <property type="entry name" value="DNA REPAIR PROTEIN RECN"/>
    <property type="match status" value="1"/>
</dbReference>
<evidence type="ECO:0000256" key="3">
    <source>
        <dbReference type="ARBA" id="ARBA00021315"/>
    </source>
</evidence>
<dbReference type="SUPFAM" id="SSF52540">
    <property type="entry name" value="P-loop containing nucleoside triphosphate hydrolases"/>
    <property type="match status" value="2"/>
</dbReference>
<dbReference type="PANTHER" id="PTHR11059">
    <property type="entry name" value="DNA REPAIR PROTEIN RECN"/>
    <property type="match status" value="1"/>
</dbReference>
<dbReference type="GO" id="GO:0043590">
    <property type="term" value="C:bacterial nucleoid"/>
    <property type="evidence" value="ECO:0007669"/>
    <property type="project" value="TreeGrafter"/>
</dbReference>